<evidence type="ECO:0000256" key="1">
    <source>
        <dbReference type="SAM" id="MobiDB-lite"/>
    </source>
</evidence>
<feature type="region of interest" description="Disordered" evidence="1">
    <location>
        <begin position="1"/>
        <end position="35"/>
    </location>
</feature>
<evidence type="ECO:0000313" key="3">
    <source>
        <dbReference type="Proteomes" id="UP001234989"/>
    </source>
</evidence>
<accession>A0AAF0UNG3</accession>
<dbReference type="Proteomes" id="UP001234989">
    <property type="component" value="Chromosome 10"/>
</dbReference>
<feature type="non-terminal residue" evidence="2">
    <location>
        <position position="1"/>
    </location>
</feature>
<protein>
    <submittedName>
        <fullName evidence="2">Uncharacterized protein</fullName>
    </submittedName>
</protein>
<feature type="compositionally biased region" description="Polar residues" evidence="1">
    <location>
        <begin position="21"/>
        <end position="35"/>
    </location>
</feature>
<dbReference type="AlphaFoldDB" id="A0AAF0UNG3"/>
<evidence type="ECO:0000313" key="2">
    <source>
        <dbReference type="EMBL" id="WMV49898.1"/>
    </source>
</evidence>
<name>A0AAF0UNG3_SOLVR</name>
<feature type="compositionally biased region" description="Basic residues" evidence="1">
    <location>
        <begin position="7"/>
        <end position="16"/>
    </location>
</feature>
<gene>
    <name evidence="2" type="ORF">MTR67_043283</name>
</gene>
<reference evidence="2" key="1">
    <citation type="submission" date="2023-08" db="EMBL/GenBank/DDBJ databases">
        <title>A de novo genome assembly of Solanum verrucosum Schlechtendal, a Mexican diploid species geographically isolated from the other diploid A-genome species in potato relatives.</title>
        <authorList>
            <person name="Hosaka K."/>
        </authorList>
    </citation>
    <scope>NUCLEOTIDE SEQUENCE</scope>
    <source>
        <tissue evidence="2">Young leaves</tissue>
    </source>
</reference>
<keyword evidence="3" id="KW-1185">Reference proteome</keyword>
<sequence>TADFAPRKLKILKKGRDKSQLGASPSGPASSTNVAEWTRTERLYERKSITKSHLIGIKGPSEVTPGTNA</sequence>
<dbReference type="EMBL" id="CP133621">
    <property type="protein sequence ID" value="WMV49898.1"/>
    <property type="molecule type" value="Genomic_DNA"/>
</dbReference>
<organism evidence="2 3">
    <name type="scientific">Solanum verrucosum</name>
    <dbReference type="NCBI Taxonomy" id="315347"/>
    <lineage>
        <taxon>Eukaryota</taxon>
        <taxon>Viridiplantae</taxon>
        <taxon>Streptophyta</taxon>
        <taxon>Embryophyta</taxon>
        <taxon>Tracheophyta</taxon>
        <taxon>Spermatophyta</taxon>
        <taxon>Magnoliopsida</taxon>
        <taxon>eudicotyledons</taxon>
        <taxon>Gunneridae</taxon>
        <taxon>Pentapetalae</taxon>
        <taxon>asterids</taxon>
        <taxon>lamiids</taxon>
        <taxon>Solanales</taxon>
        <taxon>Solanaceae</taxon>
        <taxon>Solanoideae</taxon>
        <taxon>Solaneae</taxon>
        <taxon>Solanum</taxon>
    </lineage>
</organism>
<proteinExistence type="predicted"/>